<evidence type="ECO:0000256" key="1">
    <source>
        <dbReference type="SAM" id="MobiDB-lite"/>
    </source>
</evidence>
<organism evidence="2 3">
    <name type="scientific">Coniella lustricola</name>
    <dbReference type="NCBI Taxonomy" id="2025994"/>
    <lineage>
        <taxon>Eukaryota</taxon>
        <taxon>Fungi</taxon>
        <taxon>Dikarya</taxon>
        <taxon>Ascomycota</taxon>
        <taxon>Pezizomycotina</taxon>
        <taxon>Sordariomycetes</taxon>
        <taxon>Sordariomycetidae</taxon>
        <taxon>Diaporthales</taxon>
        <taxon>Schizoparmaceae</taxon>
        <taxon>Coniella</taxon>
    </lineage>
</organism>
<evidence type="ECO:0000313" key="3">
    <source>
        <dbReference type="Proteomes" id="UP000241462"/>
    </source>
</evidence>
<dbReference type="EMBL" id="KZ678378">
    <property type="protein sequence ID" value="PSS02286.1"/>
    <property type="molecule type" value="Genomic_DNA"/>
</dbReference>
<feature type="compositionally biased region" description="Basic and acidic residues" evidence="1">
    <location>
        <begin position="164"/>
        <end position="176"/>
    </location>
</feature>
<dbReference type="InParanoid" id="A0A2T3AKT6"/>
<evidence type="ECO:0000313" key="2">
    <source>
        <dbReference type="EMBL" id="PSS02286.1"/>
    </source>
</evidence>
<accession>A0A2T3AKT6</accession>
<protein>
    <submittedName>
        <fullName evidence="2">Uncharacterized protein</fullName>
    </submittedName>
</protein>
<dbReference type="Proteomes" id="UP000241462">
    <property type="component" value="Unassembled WGS sequence"/>
</dbReference>
<reference evidence="2 3" key="1">
    <citation type="journal article" date="2018" name="Mycol. Prog.">
        <title>Coniella lustricola, a new species from submerged detritus.</title>
        <authorList>
            <person name="Raudabaugh D.B."/>
            <person name="Iturriaga T."/>
            <person name="Carver A."/>
            <person name="Mondo S."/>
            <person name="Pangilinan J."/>
            <person name="Lipzen A."/>
            <person name="He G."/>
            <person name="Amirebrahimi M."/>
            <person name="Grigoriev I.V."/>
            <person name="Miller A.N."/>
        </authorList>
    </citation>
    <scope>NUCLEOTIDE SEQUENCE [LARGE SCALE GENOMIC DNA]</scope>
    <source>
        <strain evidence="2 3">B22-T-1</strain>
    </source>
</reference>
<name>A0A2T3AKT6_9PEZI</name>
<gene>
    <name evidence="2" type="ORF">BD289DRAFT_256685</name>
</gene>
<sequence length="176" mass="18133">MLRYRETETEGMSATVEGGKFEARPAGTEAAAAAAAAAESARWCGWALGPGKSYYCWNSRPGSRYSLFVAVKSGVTPPCQIGARGWYCAPGRAFGSQGALSNSRDLASGHDGTAFCLCLSAFAASVSHGRGGELRLDAAGFSDGGRGEVSRLAGSGTHAPRTKGTFDRGKEQPAGC</sequence>
<keyword evidence="3" id="KW-1185">Reference proteome</keyword>
<dbReference type="AlphaFoldDB" id="A0A2T3AKT6"/>
<proteinExistence type="predicted"/>
<feature type="region of interest" description="Disordered" evidence="1">
    <location>
        <begin position="149"/>
        <end position="176"/>
    </location>
</feature>